<feature type="region of interest" description="Disordered" evidence="2">
    <location>
        <begin position="1"/>
        <end position="20"/>
    </location>
</feature>
<dbReference type="Pfam" id="PF00887">
    <property type="entry name" value="ACBP"/>
    <property type="match status" value="1"/>
</dbReference>
<dbReference type="PROSITE" id="PS51228">
    <property type="entry name" value="ACB_2"/>
    <property type="match status" value="1"/>
</dbReference>
<dbReference type="InterPro" id="IPR022408">
    <property type="entry name" value="Acyl-CoA-binding_prot_CS"/>
</dbReference>
<dbReference type="RefSeq" id="WP_207858914.1">
    <property type="nucleotide sequence ID" value="NZ_JAFREP010000008.1"/>
</dbReference>
<organism evidence="4 5">
    <name type="scientific">Acanthopleuribacter pedis</name>
    <dbReference type="NCBI Taxonomy" id="442870"/>
    <lineage>
        <taxon>Bacteria</taxon>
        <taxon>Pseudomonadati</taxon>
        <taxon>Acidobacteriota</taxon>
        <taxon>Holophagae</taxon>
        <taxon>Acanthopleuribacterales</taxon>
        <taxon>Acanthopleuribacteraceae</taxon>
        <taxon>Acanthopleuribacter</taxon>
    </lineage>
</organism>
<evidence type="ECO:0000313" key="4">
    <source>
        <dbReference type="EMBL" id="MBO1319094.1"/>
    </source>
</evidence>
<protein>
    <submittedName>
        <fullName evidence="4">Acyl-CoA-binding protein</fullName>
    </submittedName>
</protein>
<sequence>MSLDERFQDAAARAKDLPSRPSNEDLLKMYGLFKQGTSGDVSGDRPGAFDFKGRAKYDAWAGLKGTGQDDAKEQYIALVDSLANG</sequence>
<dbReference type="PANTHER" id="PTHR23310">
    <property type="entry name" value="ACYL-COA-BINDING PROTEIN, ACBP"/>
    <property type="match status" value="1"/>
</dbReference>
<gene>
    <name evidence="4" type="ORF">J3U88_11545</name>
</gene>
<dbReference type="GO" id="GO:0000062">
    <property type="term" value="F:fatty-acyl-CoA binding"/>
    <property type="evidence" value="ECO:0007669"/>
    <property type="project" value="InterPro"/>
</dbReference>
<accession>A0A8J7U3T3</accession>
<dbReference type="PRINTS" id="PR00689">
    <property type="entry name" value="ACOABINDINGP"/>
</dbReference>
<dbReference type="PANTHER" id="PTHR23310:SF62">
    <property type="entry name" value="ACYL-COA BINDING PROTEIN 1, ISOFORM A"/>
    <property type="match status" value="1"/>
</dbReference>
<evidence type="ECO:0000259" key="3">
    <source>
        <dbReference type="PROSITE" id="PS51228"/>
    </source>
</evidence>
<dbReference type="AlphaFoldDB" id="A0A8J7U3T3"/>
<reference evidence="4" key="1">
    <citation type="submission" date="2021-03" db="EMBL/GenBank/DDBJ databases">
        <authorList>
            <person name="Wang G."/>
        </authorList>
    </citation>
    <scope>NUCLEOTIDE SEQUENCE</scope>
    <source>
        <strain evidence="4">KCTC 12899</strain>
    </source>
</reference>
<keyword evidence="1" id="KW-0446">Lipid-binding</keyword>
<comment type="caution">
    <text evidence="4">The sequence shown here is derived from an EMBL/GenBank/DDBJ whole genome shotgun (WGS) entry which is preliminary data.</text>
</comment>
<dbReference type="SUPFAM" id="SSF47027">
    <property type="entry name" value="Acyl-CoA binding protein"/>
    <property type="match status" value="1"/>
</dbReference>
<dbReference type="Gene3D" id="1.20.80.10">
    <property type="match status" value="1"/>
</dbReference>
<dbReference type="InterPro" id="IPR035984">
    <property type="entry name" value="Acyl-CoA-binding_sf"/>
</dbReference>
<dbReference type="InterPro" id="IPR014352">
    <property type="entry name" value="FERM/acyl-CoA-bd_prot_sf"/>
</dbReference>
<evidence type="ECO:0000256" key="1">
    <source>
        <dbReference type="ARBA" id="ARBA00023121"/>
    </source>
</evidence>
<feature type="domain" description="ACB" evidence="3">
    <location>
        <begin position="3"/>
        <end position="85"/>
    </location>
</feature>
<dbReference type="InterPro" id="IPR000582">
    <property type="entry name" value="Acyl-CoA-binding_protein"/>
</dbReference>
<name>A0A8J7U3T3_9BACT</name>
<dbReference type="PROSITE" id="PS00880">
    <property type="entry name" value="ACB_1"/>
    <property type="match status" value="1"/>
</dbReference>
<keyword evidence="5" id="KW-1185">Reference proteome</keyword>
<evidence type="ECO:0000256" key="2">
    <source>
        <dbReference type="SAM" id="MobiDB-lite"/>
    </source>
</evidence>
<dbReference type="GO" id="GO:0006631">
    <property type="term" value="P:fatty acid metabolic process"/>
    <property type="evidence" value="ECO:0007669"/>
    <property type="project" value="TreeGrafter"/>
</dbReference>
<dbReference type="EMBL" id="JAFREP010000008">
    <property type="protein sequence ID" value="MBO1319094.1"/>
    <property type="molecule type" value="Genomic_DNA"/>
</dbReference>
<dbReference type="Proteomes" id="UP000664417">
    <property type="component" value="Unassembled WGS sequence"/>
</dbReference>
<evidence type="ECO:0000313" key="5">
    <source>
        <dbReference type="Proteomes" id="UP000664417"/>
    </source>
</evidence>
<proteinExistence type="predicted"/>